<comment type="caution">
    <text evidence="2">The sequence shown here is derived from an EMBL/GenBank/DDBJ whole genome shotgun (WGS) entry which is preliminary data.</text>
</comment>
<feature type="compositionally biased region" description="Acidic residues" evidence="1">
    <location>
        <begin position="66"/>
        <end position="75"/>
    </location>
</feature>
<gene>
    <name evidence="2" type="ORF">PVK06_011660</name>
</gene>
<evidence type="ECO:0000256" key="1">
    <source>
        <dbReference type="SAM" id="MobiDB-lite"/>
    </source>
</evidence>
<proteinExistence type="predicted"/>
<sequence>MKRKSNAHTSKLTRQTDKPISEWQTRWMHDMGDILIHIVKQNGWPTPTPLLNIFKQFPPPGKEGTNDDNDDEEEEETLIVPLDYERVLQPTCSSTKGVVIRNPSIITRPIL</sequence>
<dbReference type="Proteomes" id="UP001358586">
    <property type="component" value="Chromosome 4"/>
</dbReference>
<evidence type="ECO:0000313" key="2">
    <source>
        <dbReference type="EMBL" id="KAK5835937.1"/>
    </source>
</evidence>
<accession>A0ABR0QA45</accession>
<feature type="region of interest" description="Disordered" evidence="1">
    <location>
        <begin position="1"/>
        <end position="21"/>
    </location>
</feature>
<dbReference type="EMBL" id="JARKNE010000004">
    <property type="protein sequence ID" value="KAK5835937.1"/>
    <property type="molecule type" value="Genomic_DNA"/>
</dbReference>
<name>A0ABR0QA45_GOSAR</name>
<keyword evidence="3" id="KW-1185">Reference proteome</keyword>
<protein>
    <submittedName>
        <fullName evidence="2">Uncharacterized protein</fullName>
    </submittedName>
</protein>
<evidence type="ECO:0000313" key="3">
    <source>
        <dbReference type="Proteomes" id="UP001358586"/>
    </source>
</evidence>
<organism evidence="2 3">
    <name type="scientific">Gossypium arboreum</name>
    <name type="common">Tree cotton</name>
    <name type="synonym">Gossypium nanking</name>
    <dbReference type="NCBI Taxonomy" id="29729"/>
    <lineage>
        <taxon>Eukaryota</taxon>
        <taxon>Viridiplantae</taxon>
        <taxon>Streptophyta</taxon>
        <taxon>Embryophyta</taxon>
        <taxon>Tracheophyta</taxon>
        <taxon>Spermatophyta</taxon>
        <taxon>Magnoliopsida</taxon>
        <taxon>eudicotyledons</taxon>
        <taxon>Gunneridae</taxon>
        <taxon>Pentapetalae</taxon>
        <taxon>rosids</taxon>
        <taxon>malvids</taxon>
        <taxon>Malvales</taxon>
        <taxon>Malvaceae</taxon>
        <taxon>Malvoideae</taxon>
        <taxon>Gossypium</taxon>
    </lineage>
</organism>
<feature type="region of interest" description="Disordered" evidence="1">
    <location>
        <begin position="55"/>
        <end position="75"/>
    </location>
</feature>
<reference evidence="2 3" key="1">
    <citation type="submission" date="2023-03" db="EMBL/GenBank/DDBJ databases">
        <title>WGS of Gossypium arboreum.</title>
        <authorList>
            <person name="Yu D."/>
        </authorList>
    </citation>
    <scope>NUCLEOTIDE SEQUENCE [LARGE SCALE GENOMIC DNA]</scope>
    <source>
        <tissue evidence="2">Leaf</tissue>
    </source>
</reference>